<evidence type="ECO:0000256" key="1">
    <source>
        <dbReference type="SAM" id="Phobius"/>
    </source>
</evidence>
<gene>
    <name evidence="2" type="ORF">DMP08_10290</name>
</gene>
<feature type="transmembrane region" description="Helical" evidence="1">
    <location>
        <begin position="6"/>
        <end position="25"/>
    </location>
</feature>
<dbReference type="EMBL" id="QICD01000027">
    <property type="protein sequence ID" value="RNL40411.1"/>
    <property type="molecule type" value="Genomic_DNA"/>
</dbReference>
<keyword evidence="3" id="KW-1185">Reference proteome</keyword>
<dbReference type="RefSeq" id="WP_123192802.1">
    <property type="nucleotide sequence ID" value="NZ_QICD01000027.1"/>
</dbReference>
<feature type="transmembrane region" description="Helical" evidence="1">
    <location>
        <begin position="108"/>
        <end position="127"/>
    </location>
</feature>
<keyword evidence="1" id="KW-1133">Transmembrane helix</keyword>
<reference evidence="3" key="1">
    <citation type="submission" date="2018-05" db="EMBL/GenBank/DDBJ databases">
        <title>Genome Sequencing of selected type strains of the family Eggerthellaceae.</title>
        <authorList>
            <person name="Danylec N."/>
            <person name="Stoll D.A."/>
            <person name="Doetsch A."/>
            <person name="Huch M."/>
        </authorList>
    </citation>
    <scope>NUCLEOTIDE SEQUENCE [LARGE SCALE GENOMIC DNA]</scope>
    <source>
        <strain evidence="3">DSM 16106</strain>
    </source>
</reference>
<keyword evidence="1" id="KW-0812">Transmembrane</keyword>
<comment type="caution">
    <text evidence="2">The sequence shown here is derived from an EMBL/GenBank/DDBJ whole genome shotgun (WGS) entry which is preliminary data.</text>
</comment>
<feature type="transmembrane region" description="Helical" evidence="1">
    <location>
        <begin position="487"/>
        <end position="505"/>
    </location>
</feature>
<feature type="transmembrane region" description="Helical" evidence="1">
    <location>
        <begin position="194"/>
        <end position="217"/>
    </location>
</feature>
<dbReference type="InterPro" id="IPR046671">
    <property type="entry name" value="DUF6541"/>
</dbReference>
<proteinExistence type="predicted"/>
<feature type="transmembrane region" description="Helical" evidence="1">
    <location>
        <begin position="65"/>
        <end position="83"/>
    </location>
</feature>
<dbReference type="OrthoDB" id="3169698at2"/>
<keyword evidence="1" id="KW-0472">Membrane</keyword>
<feature type="transmembrane region" description="Helical" evidence="1">
    <location>
        <begin position="332"/>
        <end position="352"/>
    </location>
</feature>
<organism evidence="2 3">
    <name type="scientific">Paraeggerthella hongkongensis</name>
    <dbReference type="NCBI Taxonomy" id="230658"/>
    <lineage>
        <taxon>Bacteria</taxon>
        <taxon>Bacillati</taxon>
        <taxon>Actinomycetota</taxon>
        <taxon>Coriobacteriia</taxon>
        <taxon>Eggerthellales</taxon>
        <taxon>Eggerthellaceae</taxon>
        <taxon>Paraeggerthella</taxon>
    </lineage>
</organism>
<feature type="transmembrane region" description="Helical" evidence="1">
    <location>
        <begin position="226"/>
        <end position="244"/>
    </location>
</feature>
<feature type="transmembrane region" description="Helical" evidence="1">
    <location>
        <begin position="32"/>
        <end position="53"/>
    </location>
</feature>
<accession>A0A3N0AZW4</accession>
<evidence type="ECO:0000313" key="3">
    <source>
        <dbReference type="Proteomes" id="UP000278632"/>
    </source>
</evidence>
<feature type="transmembrane region" description="Helical" evidence="1">
    <location>
        <begin position="372"/>
        <end position="401"/>
    </location>
</feature>
<evidence type="ECO:0000313" key="2">
    <source>
        <dbReference type="EMBL" id="RNL40411.1"/>
    </source>
</evidence>
<dbReference type="AlphaFoldDB" id="A0A3N0AZW4"/>
<feature type="transmembrane region" description="Helical" evidence="1">
    <location>
        <begin position="408"/>
        <end position="427"/>
    </location>
</feature>
<name>A0A3N0AZW4_9ACTN</name>
<dbReference type="Pfam" id="PF20176">
    <property type="entry name" value="DUF6541"/>
    <property type="match status" value="1"/>
</dbReference>
<sequence>MWFTLALAILAYAIVLYVPGFMLARAFSIDRFAAAAIAPALSIFVFTVLGIVLFELDITSSGSGLLAMTTGICLIAMLGARYLRKVRGVDNRECLAAVDDAKEACKTAALYLAVAFAIATLTFLLPIDGPESFSRNDDTTVHLSVVRSFLDTGTYSTLHISSYLAQNPDAWYYPAGWHVVTAVVASLFDNNVALAANASVATFVVIVFPLGMCLLLLKLFGQRKRTVLAGSLFTVAFCGFPWGFIVFGQLFSNMVSFMLIPLAFVPLAEAIEAKRTSDKLKLAAVSAIGLVAVALCQPNGAFTFGIWGVLYCVNRIFYAPDSEQPNLSRKRIAGGVALFAAACTTWAILYFAPFMQTVVQYTWKATLSPAVALASGLSFMFTSRGGVQPFLSIVVLAGIIYTCKNKRYLWLSVAYAFALLSYLVSVSTDGVFKHVIAGFWYTDYHRLGAMAAFFAIPLAALGFSWMLKALKTWLGRILKGSSTDMNAGLSLGMLLVLFAVCQFFPGNMKLTEKADLTAGLTKIRSEVSARYSWDRILTGEEDAFIKKVMGTIPENALVINVPSDGSCWSYGVEGINTYFRRSANTGMSGAEDSKIIRTQLRDISTSDEVRSTVNRLDARYILMLDEIASSNRTITGMRYKEENWAGIESIDENTPGFTLLMSEGDMRLYEIDR</sequence>
<dbReference type="Proteomes" id="UP000278632">
    <property type="component" value="Unassembled WGS sequence"/>
</dbReference>
<feature type="transmembrane region" description="Helical" evidence="1">
    <location>
        <begin position="447"/>
        <end position="467"/>
    </location>
</feature>
<protein>
    <submittedName>
        <fullName evidence="2">Uncharacterized protein</fullName>
    </submittedName>
</protein>